<dbReference type="CDD" id="cd17541">
    <property type="entry name" value="REC_CheB-like"/>
    <property type="match status" value="1"/>
</dbReference>
<accession>A0A1J5E3Y9</accession>
<dbReference type="PANTHER" id="PTHR42872:SF6">
    <property type="entry name" value="PROTEIN-GLUTAMATE METHYLESTERASE_PROTEIN-GLUTAMINE GLUTAMINASE"/>
    <property type="match status" value="1"/>
</dbReference>
<protein>
    <recommendedName>
        <fullName evidence="5">Protein-glutamate methylesterase/protein-glutamine glutaminase</fullName>
        <ecNumber evidence="5">3.1.1.61</ecNumber>
        <ecNumber evidence="5">3.5.1.44</ecNumber>
    </recommendedName>
</protein>
<evidence type="ECO:0000256" key="7">
    <source>
        <dbReference type="PROSITE-ProRule" id="PRU00169"/>
    </source>
</evidence>
<keyword evidence="1 5" id="KW-0963">Cytoplasm</keyword>
<dbReference type="Pfam" id="PF01339">
    <property type="entry name" value="CheB_methylest"/>
    <property type="match status" value="1"/>
</dbReference>
<dbReference type="CDD" id="cd16432">
    <property type="entry name" value="CheB_Rec"/>
    <property type="match status" value="1"/>
</dbReference>
<dbReference type="InterPro" id="IPR000673">
    <property type="entry name" value="Sig_transdc_resp-reg_Me-estase"/>
</dbReference>
<dbReference type="Gene3D" id="3.40.50.180">
    <property type="entry name" value="Methylesterase CheB, C-terminal domain"/>
    <property type="match status" value="1"/>
</dbReference>
<feature type="domain" description="Response regulatory" evidence="8">
    <location>
        <begin position="3"/>
        <end position="120"/>
    </location>
</feature>
<sequence length="373" mass="40559">MIRVLVVDDSLVVREIITKILRSDPEIEIVGTARNGVEAIDMAARLRPSIITMDINMPIKNGLEAIEEIMAYTPIPILVISSLGNKEVGLAFRAMELGALDVFEKPTMGVWEGQEKLERELKARVKLLSKIKVITHLSGKRREQPAVEEQRVEQPVVEYKVQSQTDTHKEVAHLAGMSLQVSKGNGLFEIVAIGTSTGGPKALQQVLSQIPGDFPLPIVIVQHIVNGFTEGLVEWLETQCKLKVQLGKDRKLLQGGIVYIAPSMFHMRIDEYKQIRLDDSPAVGGFKPAATVLLSSVAKVYGSKAIGVILTGMGGDGAEGLKEMRDKGAATIAQDKNTSIIFGMPKVAIDMGAAQKVLPVDIIPLEIMRMVGG</sequence>
<dbReference type="PROSITE" id="PS50110">
    <property type="entry name" value="RESPONSE_REGULATORY"/>
    <property type="match status" value="1"/>
</dbReference>
<evidence type="ECO:0000256" key="5">
    <source>
        <dbReference type="HAMAP-Rule" id="MF_00099"/>
    </source>
</evidence>
<comment type="PTM">
    <text evidence="5">Phosphorylated by CheA. Phosphorylation of the N-terminal regulatory domain activates the methylesterase activity.</text>
</comment>
<feature type="active site" evidence="5 6">
    <location>
        <position position="223"/>
    </location>
</feature>
<evidence type="ECO:0000313" key="11">
    <source>
        <dbReference type="Proteomes" id="UP000183085"/>
    </source>
</evidence>
<dbReference type="Gene3D" id="3.40.50.2300">
    <property type="match status" value="1"/>
</dbReference>
<comment type="catalytic activity">
    <reaction evidence="5">
        <text>L-glutaminyl-[protein] + H2O = L-glutamyl-[protein] + NH4(+)</text>
        <dbReference type="Rhea" id="RHEA:16441"/>
        <dbReference type="Rhea" id="RHEA-COMP:10207"/>
        <dbReference type="Rhea" id="RHEA-COMP:10208"/>
        <dbReference type="ChEBI" id="CHEBI:15377"/>
        <dbReference type="ChEBI" id="CHEBI:28938"/>
        <dbReference type="ChEBI" id="CHEBI:29973"/>
        <dbReference type="ChEBI" id="CHEBI:30011"/>
        <dbReference type="EC" id="3.5.1.44"/>
    </reaction>
</comment>
<dbReference type="EC" id="3.5.1.44" evidence="5"/>
<comment type="domain">
    <text evidence="5">Contains a C-terminal catalytic domain, and an N-terminal region which modulates catalytic activity.</text>
</comment>
<dbReference type="InterPro" id="IPR011006">
    <property type="entry name" value="CheY-like_superfamily"/>
</dbReference>
<evidence type="ECO:0000256" key="1">
    <source>
        <dbReference type="ARBA" id="ARBA00022490"/>
    </source>
</evidence>
<dbReference type="SUPFAM" id="SSF52738">
    <property type="entry name" value="Methylesterase CheB, C-terminal domain"/>
    <property type="match status" value="1"/>
</dbReference>
<dbReference type="Proteomes" id="UP000183085">
    <property type="component" value="Unassembled WGS sequence"/>
</dbReference>
<comment type="function">
    <text evidence="5">Involved in chemotaxis. Part of a chemotaxis signal transduction system that modulates chemotaxis in response to various stimuli. Catalyzes the demethylation of specific methylglutamate residues introduced into the chemoreceptors (methyl-accepting chemotaxis proteins or MCP) by CheR. Also mediates the irreversible deamidation of specific glutamine residues to glutamic acid.</text>
</comment>
<dbReference type="PROSITE" id="PS50122">
    <property type="entry name" value="CHEB"/>
    <property type="match status" value="1"/>
</dbReference>
<dbReference type="InterPro" id="IPR035909">
    <property type="entry name" value="CheB_C"/>
</dbReference>
<keyword evidence="2 5" id="KW-0145">Chemotaxis</keyword>
<dbReference type="GO" id="GO:0000156">
    <property type="term" value="F:phosphorelay response regulator activity"/>
    <property type="evidence" value="ECO:0007669"/>
    <property type="project" value="InterPro"/>
</dbReference>
<dbReference type="GO" id="GO:0006935">
    <property type="term" value="P:chemotaxis"/>
    <property type="evidence" value="ECO:0007669"/>
    <property type="project" value="UniProtKB-UniRule"/>
</dbReference>
<reference evidence="10 11" key="1">
    <citation type="journal article" date="2016" name="Environ. Microbiol.">
        <title>Genomic resolution of a cold subsurface aquifer community provides metabolic insights for novel microbes adapted to high CO concentrations.</title>
        <authorList>
            <person name="Probst A.J."/>
            <person name="Castelle C.J."/>
            <person name="Singh A."/>
            <person name="Brown C.T."/>
            <person name="Anantharaman K."/>
            <person name="Sharon I."/>
            <person name="Hug L.A."/>
            <person name="Burstein D."/>
            <person name="Emerson J.B."/>
            <person name="Thomas B.C."/>
            <person name="Banfield J.F."/>
        </authorList>
    </citation>
    <scope>NUCLEOTIDE SEQUENCE [LARGE SCALE GENOMIC DNA]</scope>
    <source>
        <strain evidence="10">CG2_30_40_21</strain>
    </source>
</reference>
<evidence type="ECO:0000256" key="4">
    <source>
        <dbReference type="ARBA" id="ARBA00048267"/>
    </source>
</evidence>
<dbReference type="InterPro" id="IPR008248">
    <property type="entry name" value="CheB-like"/>
</dbReference>
<keyword evidence="3 5" id="KW-0378">Hydrolase</keyword>
<evidence type="ECO:0000256" key="2">
    <source>
        <dbReference type="ARBA" id="ARBA00022500"/>
    </source>
</evidence>
<comment type="subcellular location">
    <subcellularLocation>
        <location evidence="5">Cytoplasm</location>
    </subcellularLocation>
</comment>
<keyword evidence="5 7" id="KW-0597">Phosphoprotein</keyword>
<dbReference type="STRING" id="1817895.AUJ95_07300"/>
<comment type="similarity">
    <text evidence="5">Belongs to the CheB family.</text>
</comment>
<dbReference type="HAMAP" id="MF_00099">
    <property type="entry name" value="CheB_chemtxs"/>
    <property type="match status" value="1"/>
</dbReference>
<dbReference type="AlphaFoldDB" id="A0A1J5E3Y9"/>
<dbReference type="PANTHER" id="PTHR42872">
    <property type="entry name" value="PROTEIN-GLUTAMATE METHYLESTERASE/PROTEIN-GLUTAMINE GLUTAMINASE"/>
    <property type="match status" value="1"/>
</dbReference>
<dbReference type="SUPFAM" id="SSF52172">
    <property type="entry name" value="CheY-like"/>
    <property type="match status" value="1"/>
</dbReference>
<evidence type="ECO:0000256" key="6">
    <source>
        <dbReference type="PROSITE-ProRule" id="PRU00050"/>
    </source>
</evidence>
<dbReference type="SMART" id="SM00448">
    <property type="entry name" value="REC"/>
    <property type="match status" value="1"/>
</dbReference>
<dbReference type="EC" id="3.1.1.61" evidence="5"/>
<evidence type="ECO:0000259" key="9">
    <source>
        <dbReference type="PROSITE" id="PS50122"/>
    </source>
</evidence>
<proteinExistence type="inferred from homology"/>
<dbReference type="PIRSF" id="PIRSF000876">
    <property type="entry name" value="RR_chemtxs_CheB"/>
    <property type="match status" value="1"/>
</dbReference>
<evidence type="ECO:0000256" key="3">
    <source>
        <dbReference type="ARBA" id="ARBA00022801"/>
    </source>
</evidence>
<comment type="catalytic activity">
    <reaction evidence="4 5">
        <text>[protein]-L-glutamate 5-O-methyl ester + H2O = L-glutamyl-[protein] + methanol + H(+)</text>
        <dbReference type="Rhea" id="RHEA:23236"/>
        <dbReference type="Rhea" id="RHEA-COMP:10208"/>
        <dbReference type="Rhea" id="RHEA-COMP:10311"/>
        <dbReference type="ChEBI" id="CHEBI:15377"/>
        <dbReference type="ChEBI" id="CHEBI:15378"/>
        <dbReference type="ChEBI" id="CHEBI:17790"/>
        <dbReference type="ChEBI" id="CHEBI:29973"/>
        <dbReference type="ChEBI" id="CHEBI:82795"/>
        <dbReference type="EC" id="3.1.1.61"/>
    </reaction>
</comment>
<organism evidence="10 11">
    <name type="scientific">Candidatus Desantisbacteria bacterium CG2_30_40_21</name>
    <dbReference type="NCBI Taxonomy" id="1817895"/>
    <lineage>
        <taxon>Bacteria</taxon>
        <taxon>Candidatus Desantisiibacteriota</taxon>
    </lineage>
</organism>
<dbReference type="GO" id="GO:0005737">
    <property type="term" value="C:cytoplasm"/>
    <property type="evidence" value="ECO:0007669"/>
    <property type="project" value="UniProtKB-SubCell"/>
</dbReference>
<feature type="active site" evidence="5 6">
    <location>
        <position position="316"/>
    </location>
</feature>
<dbReference type="GO" id="GO:0050568">
    <property type="term" value="F:protein-glutamine glutaminase activity"/>
    <property type="evidence" value="ECO:0007669"/>
    <property type="project" value="UniProtKB-UniRule"/>
</dbReference>
<dbReference type="Pfam" id="PF00072">
    <property type="entry name" value="Response_reg"/>
    <property type="match status" value="1"/>
</dbReference>
<comment type="caution">
    <text evidence="10">The sequence shown here is derived from an EMBL/GenBank/DDBJ whole genome shotgun (WGS) entry which is preliminary data.</text>
</comment>
<name>A0A1J5E3Y9_9BACT</name>
<dbReference type="NCBIfam" id="NF009206">
    <property type="entry name" value="PRK12555.1"/>
    <property type="match status" value="1"/>
</dbReference>
<feature type="modified residue" description="4-aspartylphosphate" evidence="5 7">
    <location>
        <position position="54"/>
    </location>
</feature>
<evidence type="ECO:0000313" key="10">
    <source>
        <dbReference type="EMBL" id="OIP38030.1"/>
    </source>
</evidence>
<evidence type="ECO:0000259" key="8">
    <source>
        <dbReference type="PROSITE" id="PS50110"/>
    </source>
</evidence>
<gene>
    <name evidence="5" type="primary">cheB</name>
    <name evidence="10" type="ORF">AUJ95_07300</name>
</gene>
<dbReference type="InterPro" id="IPR001789">
    <property type="entry name" value="Sig_transdc_resp-reg_receiver"/>
</dbReference>
<feature type="domain" description="CheB-type methylesterase" evidence="9">
    <location>
        <begin position="189"/>
        <end position="373"/>
    </location>
</feature>
<dbReference type="NCBIfam" id="NF001965">
    <property type="entry name" value="PRK00742.1"/>
    <property type="match status" value="1"/>
</dbReference>
<dbReference type="EMBL" id="MNYI01000190">
    <property type="protein sequence ID" value="OIP38030.1"/>
    <property type="molecule type" value="Genomic_DNA"/>
</dbReference>
<dbReference type="GO" id="GO:0008984">
    <property type="term" value="F:protein-glutamate methylesterase activity"/>
    <property type="evidence" value="ECO:0007669"/>
    <property type="project" value="UniProtKB-UniRule"/>
</dbReference>
<feature type="active site" evidence="5 6">
    <location>
        <position position="196"/>
    </location>
</feature>